<dbReference type="OrthoDB" id="417891at2759"/>
<dbReference type="PANTHER" id="PTHR44229">
    <property type="entry name" value="15-HYDROXYPROSTAGLANDIN DEHYDROGENASE [NAD(+)]"/>
    <property type="match status" value="1"/>
</dbReference>
<name>A0A8K0FWP9_IGNLU</name>
<gene>
    <name evidence="3" type="ORF">ILUMI_24057</name>
</gene>
<dbReference type="Proteomes" id="UP000801492">
    <property type="component" value="Unassembled WGS sequence"/>
</dbReference>
<evidence type="ECO:0008006" key="5">
    <source>
        <dbReference type="Google" id="ProtNLM"/>
    </source>
</evidence>
<organism evidence="3 4">
    <name type="scientific">Ignelater luminosus</name>
    <name type="common">Cucubano</name>
    <name type="synonym">Pyrophorus luminosus</name>
    <dbReference type="NCBI Taxonomy" id="2038154"/>
    <lineage>
        <taxon>Eukaryota</taxon>
        <taxon>Metazoa</taxon>
        <taxon>Ecdysozoa</taxon>
        <taxon>Arthropoda</taxon>
        <taxon>Hexapoda</taxon>
        <taxon>Insecta</taxon>
        <taxon>Pterygota</taxon>
        <taxon>Neoptera</taxon>
        <taxon>Endopterygota</taxon>
        <taxon>Coleoptera</taxon>
        <taxon>Polyphaga</taxon>
        <taxon>Elateriformia</taxon>
        <taxon>Elateroidea</taxon>
        <taxon>Elateridae</taxon>
        <taxon>Agrypninae</taxon>
        <taxon>Pyrophorini</taxon>
        <taxon>Ignelater</taxon>
    </lineage>
</organism>
<keyword evidence="2" id="KW-0560">Oxidoreductase</keyword>
<dbReference type="EMBL" id="VTPC01090650">
    <property type="protein sequence ID" value="KAF2882135.1"/>
    <property type="molecule type" value="Genomic_DNA"/>
</dbReference>
<reference evidence="3" key="1">
    <citation type="submission" date="2019-08" db="EMBL/GenBank/DDBJ databases">
        <title>The genome of the North American firefly Photinus pyralis.</title>
        <authorList>
            <consortium name="Photinus pyralis genome working group"/>
            <person name="Fallon T.R."/>
            <person name="Sander Lower S.E."/>
            <person name="Weng J.-K."/>
        </authorList>
    </citation>
    <scope>NUCLEOTIDE SEQUENCE</scope>
    <source>
        <strain evidence="3">TRF0915ILg1</strain>
        <tissue evidence="3">Whole body</tissue>
    </source>
</reference>
<comment type="similarity">
    <text evidence="1">Belongs to the short-chain dehydrogenases/reductases (SDR) family.</text>
</comment>
<dbReference type="PANTHER" id="PTHR44229:SF8">
    <property type="entry name" value="ALCOHOL DEHYDROGENASE-RELATED"/>
    <property type="match status" value="1"/>
</dbReference>
<evidence type="ECO:0000313" key="3">
    <source>
        <dbReference type="EMBL" id="KAF2882135.1"/>
    </source>
</evidence>
<dbReference type="Gene3D" id="3.40.50.720">
    <property type="entry name" value="NAD(P)-binding Rossmann-like Domain"/>
    <property type="match status" value="2"/>
</dbReference>
<dbReference type="GO" id="GO:0005737">
    <property type="term" value="C:cytoplasm"/>
    <property type="evidence" value="ECO:0007669"/>
    <property type="project" value="TreeGrafter"/>
</dbReference>
<dbReference type="InterPro" id="IPR002347">
    <property type="entry name" value="SDR_fam"/>
</dbReference>
<comment type="caution">
    <text evidence="3">The sequence shown here is derived from an EMBL/GenBank/DDBJ whole genome shotgun (WGS) entry which is preliminary data.</text>
</comment>
<proteinExistence type="inferred from homology"/>
<evidence type="ECO:0000256" key="1">
    <source>
        <dbReference type="ARBA" id="ARBA00006484"/>
    </source>
</evidence>
<dbReference type="GO" id="GO:0016616">
    <property type="term" value="F:oxidoreductase activity, acting on the CH-OH group of donors, NAD or NADP as acceptor"/>
    <property type="evidence" value="ECO:0007669"/>
    <property type="project" value="TreeGrafter"/>
</dbReference>
<evidence type="ECO:0000313" key="4">
    <source>
        <dbReference type="Proteomes" id="UP000801492"/>
    </source>
</evidence>
<accession>A0A8K0FWP9</accession>
<dbReference type="Pfam" id="PF00106">
    <property type="entry name" value="adh_short"/>
    <property type="match status" value="2"/>
</dbReference>
<dbReference type="PRINTS" id="PR00080">
    <property type="entry name" value="SDRFAMILY"/>
</dbReference>
<keyword evidence="4" id="KW-1185">Reference proteome</keyword>
<dbReference type="PRINTS" id="PR01167">
    <property type="entry name" value="INSADHFAMILY"/>
</dbReference>
<sequence>MVYELKDKIAFITGAASGIGFTCAQEILKAGAYAVAIADIDEANGEAAKKELIKKYGPERVLFIKTDVTKRDQFENAFKETLKQWKYVDILINNAAIFSDKRYELEIATNATAVVHGTLIGFQHMSKDKGGKGGAIVNMSSIVGLEPNFCYPVLVATKHFVLGFSRSMGTPYYYNRTGVKVVIICPGFTVTPLTNNLPSLEYLFPELKQHFDDKSQSTIWQPPTKVAECVITSIKEGETGSVWVCEANEIYEVKIPDRKTVFSYFLVMVYELKEKTVFITGAASGIGFICAKEFLKAGANAVAIVDIDEANGKSAKEELIKEYGPGRVLFIKTDVTKRDQFENAFKETLRQWKYVDILINNAGIFSDKSYELEIATNATAVVHGSLIALQYMGKDKGGKGGVIVNMSSIIGLEKDSRCPVLAGTKHFVIGLSRSLGSSYYYSHTGVKIISMCPGFTVTPMTNDPPSREFLFPGLKQVFTEACRSIPWQSPNVVAECVIKSIQKGENGSVWVVEGSEYYEVVLPDRKTLRK</sequence>
<dbReference type="AlphaFoldDB" id="A0A8K0FWP9"/>
<dbReference type="InterPro" id="IPR036291">
    <property type="entry name" value="NAD(P)-bd_dom_sf"/>
</dbReference>
<dbReference type="FunFam" id="3.40.50.720:FF:000149">
    <property type="entry name" value="15-hydroxyprostaglandin dehydrogenase [NAD(+)]"/>
    <property type="match status" value="2"/>
</dbReference>
<dbReference type="SUPFAM" id="SSF51735">
    <property type="entry name" value="NAD(P)-binding Rossmann-fold domains"/>
    <property type="match status" value="2"/>
</dbReference>
<evidence type="ECO:0000256" key="2">
    <source>
        <dbReference type="ARBA" id="ARBA00023002"/>
    </source>
</evidence>
<protein>
    <recommendedName>
        <fullName evidence="5">Alcohol dehydrogenase</fullName>
    </recommendedName>
</protein>